<evidence type="ECO:0000313" key="3">
    <source>
        <dbReference type="Proteomes" id="UP000032120"/>
    </source>
</evidence>
<proteinExistence type="predicted"/>
<feature type="transmembrane region" description="Helical" evidence="1">
    <location>
        <begin position="29"/>
        <end position="48"/>
    </location>
</feature>
<dbReference type="OrthoDB" id="5110284at2"/>
<keyword evidence="1" id="KW-0812">Transmembrane</keyword>
<name>A0A0D0IPM3_9MICO</name>
<evidence type="ECO:0000313" key="2">
    <source>
        <dbReference type="EMBL" id="KIP51463.1"/>
    </source>
</evidence>
<accession>A0A0D0IPM3</accession>
<keyword evidence="3" id="KW-1185">Reference proteome</keyword>
<comment type="caution">
    <text evidence="2">The sequence shown here is derived from an EMBL/GenBank/DDBJ whole genome shotgun (WGS) entry which is preliminary data.</text>
</comment>
<gene>
    <name evidence="2" type="ORF">SD72_15195</name>
</gene>
<reference evidence="2 3" key="1">
    <citation type="submission" date="2015-01" db="EMBL/GenBank/DDBJ databases">
        <title>Draft genome sequence of Leucobacter komagatae strain VKM ST2845.</title>
        <authorList>
            <person name="Karlyshev A.V."/>
            <person name="Kudryashova E.B."/>
        </authorList>
    </citation>
    <scope>NUCLEOTIDE SEQUENCE [LARGE SCALE GENOMIC DNA]</scope>
    <source>
        <strain evidence="2 3">VKM ST2845</strain>
    </source>
</reference>
<sequence>MTVVRKDLGANFPGVGETPLRPGESNGRVYLAPALLLAAMLVGLMLSLQTDNLNYRLQLLGLGLTLGCLGVAFLLWELSVAVGVVRFENASGSLRFSYAPLLDLLYPLAGALIMLPAILALWALLRGEAAADLGFGRRTVYVLGILGLVLLLQQLWALRLPRGLELTPEGVQGVRGLGSIVLDWDDLGGAAAMSTRTGSKLALHVITGEVHVLPRRLIGSDPDAVAAIVNYFLQHPADRGRLATPELAVQLVTQGA</sequence>
<feature type="transmembrane region" description="Helical" evidence="1">
    <location>
        <begin position="60"/>
        <end position="84"/>
    </location>
</feature>
<dbReference type="Proteomes" id="UP000032120">
    <property type="component" value="Unassembled WGS sequence"/>
</dbReference>
<protein>
    <submittedName>
        <fullName evidence="2">Uncharacterized protein</fullName>
    </submittedName>
</protein>
<keyword evidence="1" id="KW-0472">Membrane</keyword>
<dbReference type="RefSeq" id="WP_042545318.1">
    <property type="nucleotide sequence ID" value="NZ_JXSQ01000035.1"/>
</dbReference>
<dbReference type="EMBL" id="JXSQ01000035">
    <property type="protein sequence ID" value="KIP51463.1"/>
    <property type="molecule type" value="Genomic_DNA"/>
</dbReference>
<feature type="transmembrane region" description="Helical" evidence="1">
    <location>
        <begin position="104"/>
        <end position="127"/>
    </location>
</feature>
<feature type="transmembrane region" description="Helical" evidence="1">
    <location>
        <begin position="139"/>
        <end position="158"/>
    </location>
</feature>
<organism evidence="2 3">
    <name type="scientific">Leucobacter komagatae</name>
    <dbReference type="NCBI Taxonomy" id="55969"/>
    <lineage>
        <taxon>Bacteria</taxon>
        <taxon>Bacillati</taxon>
        <taxon>Actinomycetota</taxon>
        <taxon>Actinomycetes</taxon>
        <taxon>Micrococcales</taxon>
        <taxon>Microbacteriaceae</taxon>
        <taxon>Leucobacter</taxon>
    </lineage>
</organism>
<dbReference type="AlphaFoldDB" id="A0A0D0IPM3"/>
<evidence type="ECO:0000256" key="1">
    <source>
        <dbReference type="SAM" id="Phobius"/>
    </source>
</evidence>
<keyword evidence="1" id="KW-1133">Transmembrane helix</keyword>